<dbReference type="PANTHER" id="PTHR43540">
    <property type="entry name" value="PEROXYUREIDOACRYLATE/UREIDOACRYLATE AMIDOHYDROLASE-RELATED"/>
    <property type="match status" value="1"/>
</dbReference>
<dbReference type="RefSeq" id="WP_110499921.1">
    <property type="nucleotide sequence ID" value="NZ_QJVD01000004.1"/>
</dbReference>
<dbReference type="GO" id="GO:0016787">
    <property type="term" value="F:hydrolase activity"/>
    <property type="evidence" value="ECO:0007669"/>
    <property type="project" value="UniProtKB-KW"/>
</dbReference>
<dbReference type="Proteomes" id="UP000247832">
    <property type="component" value="Unassembled WGS sequence"/>
</dbReference>
<dbReference type="SUPFAM" id="SSF52499">
    <property type="entry name" value="Isochorismatase-like hydrolases"/>
    <property type="match status" value="1"/>
</dbReference>
<dbReference type="PANTHER" id="PTHR43540:SF7">
    <property type="entry name" value="ISOCHORISMATASE FAMILY PROTEIN YECD"/>
    <property type="match status" value="1"/>
</dbReference>
<dbReference type="InterPro" id="IPR036380">
    <property type="entry name" value="Isochorismatase-like_sf"/>
</dbReference>
<dbReference type="AlphaFoldDB" id="A0A2V5LB12"/>
<dbReference type="Gene3D" id="3.40.50.850">
    <property type="entry name" value="Isochorismatase-like"/>
    <property type="match status" value="1"/>
</dbReference>
<keyword evidence="4" id="KW-1185">Reference proteome</keyword>
<gene>
    <name evidence="3" type="ORF">CVV68_05025</name>
</gene>
<dbReference type="OrthoDB" id="9794942at2"/>
<dbReference type="Pfam" id="PF00857">
    <property type="entry name" value="Isochorismatase"/>
    <property type="match status" value="1"/>
</dbReference>
<sequence length="189" mass="19438">MAVTTLDPQTALIVVDLQNAIVALPVAHPVDAVVKNAADLAAAFRSRGLPVVLVRVDGRAPGRNEQAPRPASGQQAGAAELVPELNQKPGDHVVVKRAWGGAFTNTGLAEHLTALGVTQVVLAGVATSVGVESTARQAHELGFDVTLAVDDMTDMSADAHNNSVARIFPRLGETGTSGEILDLITASGD</sequence>
<dbReference type="InterPro" id="IPR000868">
    <property type="entry name" value="Isochorismatase-like_dom"/>
</dbReference>
<dbReference type="EMBL" id="QJVD01000004">
    <property type="protein sequence ID" value="PYI68669.1"/>
    <property type="molecule type" value="Genomic_DNA"/>
</dbReference>
<accession>A0A2V5LB12</accession>
<feature type="domain" description="Isochorismatase-like" evidence="2">
    <location>
        <begin position="10"/>
        <end position="177"/>
    </location>
</feature>
<evidence type="ECO:0000259" key="2">
    <source>
        <dbReference type="Pfam" id="PF00857"/>
    </source>
</evidence>
<keyword evidence="1 3" id="KW-0378">Hydrolase</keyword>
<evidence type="ECO:0000256" key="1">
    <source>
        <dbReference type="ARBA" id="ARBA00022801"/>
    </source>
</evidence>
<name>A0A2V5LB12_9MICC</name>
<dbReference type="InterPro" id="IPR050272">
    <property type="entry name" value="Isochorismatase-like_hydrls"/>
</dbReference>
<organism evidence="3 4">
    <name type="scientific">Arthrobacter livingstonensis</name>
    <dbReference type="NCBI Taxonomy" id="670078"/>
    <lineage>
        <taxon>Bacteria</taxon>
        <taxon>Bacillati</taxon>
        <taxon>Actinomycetota</taxon>
        <taxon>Actinomycetes</taxon>
        <taxon>Micrococcales</taxon>
        <taxon>Micrococcaceae</taxon>
        <taxon>Arthrobacter</taxon>
    </lineage>
</organism>
<dbReference type="CDD" id="cd00431">
    <property type="entry name" value="cysteine_hydrolases"/>
    <property type="match status" value="1"/>
</dbReference>
<reference evidence="3 4" key="1">
    <citation type="submission" date="2018-05" db="EMBL/GenBank/DDBJ databases">
        <title>Genetic diversity of glacier-inhabiting Cryobacterium bacteria in China and description of Cryobacterium mengkeensis sp. nov. and Arthrobacter glacialis sp. nov.</title>
        <authorList>
            <person name="Liu Q."/>
            <person name="Xin Y.-H."/>
        </authorList>
    </citation>
    <scope>NUCLEOTIDE SEQUENCE [LARGE SCALE GENOMIC DNA]</scope>
    <source>
        <strain evidence="3 4">LI2</strain>
    </source>
</reference>
<evidence type="ECO:0000313" key="3">
    <source>
        <dbReference type="EMBL" id="PYI68669.1"/>
    </source>
</evidence>
<comment type="caution">
    <text evidence="3">The sequence shown here is derived from an EMBL/GenBank/DDBJ whole genome shotgun (WGS) entry which is preliminary data.</text>
</comment>
<evidence type="ECO:0000313" key="4">
    <source>
        <dbReference type="Proteomes" id="UP000247832"/>
    </source>
</evidence>
<protein>
    <submittedName>
        <fullName evidence="3">Hydrolase</fullName>
    </submittedName>
</protein>
<proteinExistence type="predicted"/>